<dbReference type="PANTHER" id="PTHR48106:SF13">
    <property type="entry name" value="QUINONE OXIDOREDUCTASE-RELATED"/>
    <property type="match status" value="1"/>
</dbReference>
<organism evidence="3 4">
    <name type="scientific">Monosporascus cannonballus</name>
    <dbReference type="NCBI Taxonomy" id="155416"/>
    <lineage>
        <taxon>Eukaryota</taxon>
        <taxon>Fungi</taxon>
        <taxon>Dikarya</taxon>
        <taxon>Ascomycota</taxon>
        <taxon>Pezizomycotina</taxon>
        <taxon>Sordariomycetes</taxon>
        <taxon>Xylariomycetidae</taxon>
        <taxon>Xylariales</taxon>
        <taxon>Xylariales incertae sedis</taxon>
        <taxon>Monosporascus</taxon>
    </lineage>
</organism>
<keyword evidence="1" id="KW-0521">NADP</keyword>
<dbReference type="SUPFAM" id="SSF51735">
    <property type="entry name" value="NAD(P)-binding Rossmann-fold domains"/>
    <property type="match status" value="1"/>
</dbReference>
<dbReference type="EMBL" id="QJNS01000054">
    <property type="protein sequence ID" value="RYO90560.1"/>
    <property type="molecule type" value="Genomic_DNA"/>
</dbReference>
<dbReference type="Proteomes" id="UP000294003">
    <property type="component" value="Unassembled WGS sequence"/>
</dbReference>
<evidence type="ECO:0000313" key="3">
    <source>
        <dbReference type="EMBL" id="RYO90560.1"/>
    </source>
</evidence>
<dbReference type="PANTHER" id="PTHR48106">
    <property type="entry name" value="QUINONE OXIDOREDUCTASE PIG3-RELATED"/>
    <property type="match status" value="1"/>
</dbReference>
<keyword evidence="2" id="KW-0560">Oxidoreductase</keyword>
<dbReference type="Gene3D" id="3.90.180.10">
    <property type="entry name" value="Medium-chain alcohol dehydrogenases, catalytic domain"/>
    <property type="match status" value="1"/>
</dbReference>
<dbReference type="Gene3D" id="3.40.50.720">
    <property type="entry name" value="NAD(P)-binding Rossmann-like Domain"/>
    <property type="match status" value="1"/>
</dbReference>
<evidence type="ECO:0000313" key="4">
    <source>
        <dbReference type="Proteomes" id="UP000294003"/>
    </source>
</evidence>
<evidence type="ECO:0000256" key="2">
    <source>
        <dbReference type="ARBA" id="ARBA00023002"/>
    </source>
</evidence>
<keyword evidence="4" id="KW-1185">Reference proteome</keyword>
<sequence length="134" mass="14192">MVGAHAIHIILPVTELIRIKNADDPIKVCALPLKYLTAWGMLKRSGVYLVLGSRILIGSASGGVGTAVAQLVHAFDLKLKMVGTCSPSKFDYTKSLRVIPVGRNAPDLVEQVRPLTNGEGVDVANDAVGSEDSL</sequence>
<evidence type="ECO:0000256" key="1">
    <source>
        <dbReference type="ARBA" id="ARBA00022857"/>
    </source>
</evidence>
<name>A0ABY0HDK0_9PEZI</name>
<accession>A0ABY0HDK0</accession>
<dbReference type="InterPro" id="IPR036291">
    <property type="entry name" value="NAD(P)-bd_dom_sf"/>
</dbReference>
<proteinExistence type="predicted"/>
<reference evidence="3 4" key="1">
    <citation type="submission" date="2018-06" db="EMBL/GenBank/DDBJ databases">
        <title>Complete Genomes of Monosporascus.</title>
        <authorList>
            <person name="Robinson A.J."/>
            <person name="Natvig D.O."/>
        </authorList>
    </citation>
    <scope>NUCLEOTIDE SEQUENCE [LARGE SCALE GENOMIC DNA]</scope>
    <source>
        <strain evidence="3 4">CBS 609.92</strain>
    </source>
</reference>
<protein>
    <recommendedName>
        <fullName evidence="5">Alcohol dehydrogenase-like C-terminal domain-containing protein</fullName>
    </recommendedName>
</protein>
<comment type="caution">
    <text evidence="3">The sequence shown here is derived from an EMBL/GenBank/DDBJ whole genome shotgun (WGS) entry which is preliminary data.</text>
</comment>
<gene>
    <name evidence="3" type="ORF">DL762_002601</name>
</gene>
<evidence type="ECO:0008006" key="5">
    <source>
        <dbReference type="Google" id="ProtNLM"/>
    </source>
</evidence>